<feature type="transmembrane region" description="Helical" evidence="8">
    <location>
        <begin position="327"/>
        <end position="345"/>
    </location>
</feature>
<dbReference type="PROSITE" id="PS50978">
    <property type="entry name" value="NEAT"/>
    <property type="match status" value="1"/>
</dbReference>
<protein>
    <recommendedName>
        <fullName evidence="10">NEAT domain-containing protein</fullName>
    </recommendedName>
</protein>
<dbReference type="SUPFAM" id="SSF158911">
    <property type="entry name" value="NEAT domain-like"/>
    <property type="match status" value="1"/>
</dbReference>
<dbReference type="GO" id="GO:0015886">
    <property type="term" value="P:heme transport"/>
    <property type="evidence" value="ECO:0007669"/>
    <property type="project" value="InterPro"/>
</dbReference>
<dbReference type="Gene3D" id="2.60.40.1850">
    <property type="match status" value="1"/>
</dbReference>
<accession>A0A917HL74</accession>
<keyword evidence="5" id="KW-0408">Iron</keyword>
<gene>
    <name evidence="11" type="ORF">GCM10010918_44430</name>
</gene>
<dbReference type="GO" id="GO:0009274">
    <property type="term" value="C:peptidoglycan-based cell wall"/>
    <property type="evidence" value="ECO:0007669"/>
    <property type="project" value="InterPro"/>
</dbReference>
<evidence type="ECO:0000256" key="9">
    <source>
        <dbReference type="SAM" id="SignalP"/>
    </source>
</evidence>
<evidence type="ECO:0000256" key="7">
    <source>
        <dbReference type="SAM" id="MobiDB-lite"/>
    </source>
</evidence>
<organism evidence="11 12">
    <name type="scientific">Paenibacillus radicis</name>
    <name type="common">ex Gao et al. 2016</name>
    <dbReference type="NCBI Taxonomy" id="1737354"/>
    <lineage>
        <taxon>Bacteria</taxon>
        <taxon>Bacillati</taxon>
        <taxon>Bacillota</taxon>
        <taxon>Bacilli</taxon>
        <taxon>Bacillales</taxon>
        <taxon>Paenibacillaceae</taxon>
        <taxon>Paenibacillus</taxon>
    </lineage>
</organism>
<dbReference type="NCBIfam" id="TIGR03656">
    <property type="entry name" value="IsdC"/>
    <property type="match status" value="1"/>
</dbReference>
<keyword evidence="8" id="KW-0472">Membrane</keyword>
<evidence type="ECO:0000313" key="11">
    <source>
        <dbReference type="EMBL" id="GGG82179.1"/>
    </source>
</evidence>
<feature type="compositionally biased region" description="Polar residues" evidence="7">
    <location>
        <begin position="283"/>
        <end position="296"/>
    </location>
</feature>
<keyword evidence="8" id="KW-1133">Transmembrane helix</keyword>
<feature type="signal peptide" evidence="9">
    <location>
        <begin position="1"/>
        <end position="26"/>
    </location>
</feature>
<dbReference type="SMART" id="SM00725">
    <property type="entry name" value="NEAT"/>
    <property type="match status" value="1"/>
</dbReference>
<keyword evidence="12" id="KW-1185">Reference proteome</keyword>
<evidence type="ECO:0000313" key="12">
    <source>
        <dbReference type="Proteomes" id="UP000600247"/>
    </source>
</evidence>
<dbReference type="RefSeq" id="WP_188891517.1">
    <property type="nucleotide sequence ID" value="NZ_BMHY01000010.1"/>
</dbReference>
<feature type="chain" id="PRO_5036941305" description="NEAT domain-containing protein" evidence="9">
    <location>
        <begin position="27"/>
        <end position="354"/>
    </location>
</feature>
<dbReference type="InterPro" id="IPR037250">
    <property type="entry name" value="NEAT_dom_sf"/>
</dbReference>
<keyword evidence="2" id="KW-0134">Cell wall</keyword>
<keyword evidence="8" id="KW-0812">Transmembrane</keyword>
<dbReference type="Pfam" id="PF05031">
    <property type="entry name" value="NEAT"/>
    <property type="match status" value="1"/>
</dbReference>
<name>A0A917HL74_9BACL</name>
<dbReference type="AlphaFoldDB" id="A0A917HL74"/>
<dbReference type="GO" id="GO:0030492">
    <property type="term" value="F:hemoglobin binding"/>
    <property type="evidence" value="ECO:0007669"/>
    <property type="project" value="InterPro"/>
</dbReference>
<dbReference type="EMBL" id="BMHY01000010">
    <property type="protein sequence ID" value="GGG82179.1"/>
    <property type="molecule type" value="Genomic_DNA"/>
</dbReference>
<dbReference type="InterPro" id="IPR050436">
    <property type="entry name" value="IsdA"/>
</dbReference>
<evidence type="ECO:0000256" key="8">
    <source>
        <dbReference type="SAM" id="Phobius"/>
    </source>
</evidence>
<comment type="subcellular location">
    <subcellularLocation>
        <location evidence="1">Secreted</location>
        <location evidence="1">Cell wall</location>
        <topology evidence="1">Peptidoglycan-anchor</topology>
    </subcellularLocation>
</comment>
<evidence type="ECO:0000256" key="4">
    <source>
        <dbReference type="ARBA" id="ARBA00022729"/>
    </source>
</evidence>
<dbReference type="CDD" id="cd06920">
    <property type="entry name" value="NEAT"/>
    <property type="match status" value="1"/>
</dbReference>
<feature type="domain" description="NEAT" evidence="10">
    <location>
        <begin position="30"/>
        <end position="151"/>
    </location>
</feature>
<evidence type="ECO:0000256" key="1">
    <source>
        <dbReference type="ARBA" id="ARBA00004168"/>
    </source>
</evidence>
<reference evidence="11 12" key="1">
    <citation type="journal article" date="2014" name="Int. J. Syst. Evol. Microbiol.">
        <title>Complete genome sequence of Corynebacterium casei LMG S-19264T (=DSM 44701T), isolated from a smear-ripened cheese.</title>
        <authorList>
            <consortium name="US DOE Joint Genome Institute (JGI-PGF)"/>
            <person name="Walter F."/>
            <person name="Albersmeier A."/>
            <person name="Kalinowski J."/>
            <person name="Ruckert C."/>
        </authorList>
    </citation>
    <scope>NUCLEOTIDE SEQUENCE [LARGE SCALE GENOMIC DNA]</scope>
    <source>
        <strain evidence="11 12">CGMCC 1.15286</strain>
    </source>
</reference>
<dbReference type="PANTHER" id="PTHR37824">
    <property type="entry name" value="IRON-REGULATED SURFACE DETERMINANT PROTEIN C"/>
    <property type="match status" value="1"/>
</dbReference>
<evidence type="ECO:0000256" key="2">
    <source>
        <dbReference type="ARBA" id="ARBA00022512"/>
    </source>
</evidence>
<dbReference type="Proteomes" id="UP000600247">
    <property type="component" value="Unassembled WGS sequence"/>
</dbReference>
<dbReference type="InterPro" id="IPR019909">
    <property type="entry name" value="Haem_uptake_protein_IsdC"/>
</dbReference>
<keyword evidence="4 9" id="KW-0732">Signal</keyword>
<feature type="compositionally biased region" description="Polar residues" evidence="7">
    <location>
        <begin position="240"/>
        <end position="250"/>
    </location>
</feature>
<feature type="compositionally biased region" description="Low complexity" evidence="7">
    <location>
        <begin position="171"/>
        <end position="183"/>
    </location>
</feature>
<dbReference type="PANTHER" id="PTHR37824:SF1">
    <property type="entry name" value="IRON-REGULATED SURFACE DETERMINANT PROTEIN C"/>
    <property type="match status" value="1"/>
</dbReference>
<keyword evidence="3" id="KW-0964">Secreted</keyword>
<dbReference type="InterPro" id="IPR006635">
    <property type="entry name" value="NEAT_dom"/>
</dbReference>
<evidence type="ECO:0000256" key="6">
    <source>
        <dbReference type="ARBA" id="ARBA00023088"/>
    </source>
</evidence>
<keyword evidence="6" id="KW-0572">Peptidoglycan-anchor</keyword>
<evidence type="ECO:0000256" key="3">
    <source>
        <dbReference type="ARBA" id="ARBA00022525"/>
    </source>
</evidence>
<feature type="region of interest" description="Disordered" evidence="7">
    <location>
        <begin position="158"/>
        <end position="322"/>
    </location>
</feature>
<evidence type="ECO:0000256" key="5">
    <source>
        <dbReference type="ARBA" id="ARBA00023004"/>
    </source>
</evidence>
<proteinExistence type="predicted"/>
<comment type="caution">
    <text evidence="11">The sequence shown here is derived from an EMBL/GenBank/DDBJ whole genome shotgun (WGS) entry which is preliminary data.</text>
</comment>
<sequence length="354" mass="37217">MKFFCRALMFSLLSMALFVSAVSVQAASDLADGTYSIVYTVLKAEDDSVSMANDYWEKPATVYVDKGKLSVQLQINHSQWVKEFKVEAGGSYTEAKQVSKNDTADTRVVKFQVDDFSKPVMAKIHVIVESIDYNHKYTIRMAFDTDSLTLIKAADNVNKPADSESKPTPKPTAKPTAKPTEAAGEAAPSVPAVKPTDPTVKPDSVVKPDSNAGGVSGAKAGESSPAASAGVNAEKVDIGGQSTPEATSIPSEEPTVPDVENKETESNQAVDPPASPSPSAESTDAQEQQALANSEGTAEVVQTVAEPSNPAGDPAKGQEEGGRSKTLVIAILAVILLGGGLVLFLRSKKASFKK</sequence>
<evidence type="ECO:0000259" key="10">
    <source>
        <dbReference type="PROSITE" id="PS50978"/>
    </source>
</evidence>